<accession>A0ABP4HMC5</accession>
<evidence type="ECO:0000256" key="1">
    <source>
        <dbReference type="SAM" id="SignalP"/>
    </source>
</evidence>
<protein>
    <submittedName>
        <fullName evidence="2">Uncharacterized protein</fullName>
    </submittedName>
</protein>
<gene>
    <name evidence="2" type="ORF">GCM10009665_72430</name>
</gene>
<feature type="signal peptide" evidence="1">
    <location>
        <begin position="1"/>
        <end position="26"/>
    </location>
</feature>
<sequence length="272" mass="29280">MWIRRRTRWLAAVVLAALTASCSLLPGYHFVPGSDPYPIAVPVLVDLGGRHIHFIDTGHCAPATLTADESSSAVTLHFAIERMPPAHGASLACVSDPEDEVDLRAPLGERQLVDGDTGTPVRSLDLDRLITPSPATAVPTGPADWSSGTLCPRPSRNFGACAVRWFQLAGNGEPFLLVQATSRDWALEEPADGRPAPEPTPDCSGPTSWDVTCVSSSGGFSWWVFWQIGDWAFDIAVARGNAALDGQTLETLHADLRAAIPIDHDMEPPWMR</sequence>
<keyword evidence="1" id="KW-0732">Signal</keyword>
<dbReference type="EMBL" id="BAAALF010000249">
    <property type="protein sequence ID" value="GAA1274479.1"/>
    <property type="molecule type" value="Genomic_DNA"/>
</dbReference>
<dbReference type="Proteomes" id="UP001500037">
    <property type="component" value="Unassembled WGS sequence"/>
</dbReference>
<evidence type="ECO:0000313" key="3">
    <source>
        <dbReference type="Proteomes" id="UP001500037"/>
    </source>
</evidence>
<proteinExistence type="predicted"/>
<evidence type="ECO:0000313" key="2">
    <source>
        <dbReference type="EMBL" id="GAA1274479.1"/>
    </source>
</evidence>
<feature type="chain" id="PRO_5046455516" evidence="1">
    <location>
        <begin position="27"/>
        <end position="272"/>
    </location>
</feature>
<dbReference type="RefSeq" id="WP_344446486.1">
    <property type="nucleotide sequence ID" value="NZ_BAAALF010000249.1"/>
</dbReference>
<reference evidence="3" key="1">
    <citation type="journal article" date="2019" name="Int. J. Syst. Evol. Microbiol.">
        <title>The Global Catalogue of Microorganisms (GCM) 10K type strain sequencing project: providing services to taxonomists for standard genome sequencing and annotation.</title>
        <authorList>
            <consortium name="The Broad Institute Genomics Platform"/>
            <consortium name="The Broad Institute Genome Sequencing Center for Infectious Disease"/>
            <person name="Wu L."/>
            <person name="Ma J."/>
        </authorList>
    </citation>
    <scope>NUCLEOTIDE SEQUENCE [LARGE SCALE GENOMIC DNA]</scope>
    <source>
        <strain evidence="3">JCM 13004</strain>
    </source>
</reference>
<dbReference type="PROSITE" id="PS51257">
    <property type="entry name" value="PROKAR_LIPOPROTEIN"/>
    <property type="match status" value="1"/>
</dbReference>
<organism evidence="2 3">
    <name type="scientific">Kitasatospora nipponensis</name>
    <dbReference type="NCBI Taxonomy" id="258049"/>
    <lineage>
        <taxon>Bacteria</taxon>
        <taxon>Bacillati</taxon>
        <taxon>Actinomycetota</taxon>
        <taxon>Actinomycetes</taxon>
        <taxon>Kitasatosporales</taxon>
        <taxon>Streptomycetaceae</taxon>
        <taxon>Kitasatospora</taxon>
    </lineage>
</organism>
<comment type="caution">
    <text evidence="2">The sequence shown here is derived from an EMBL/GenBank/DDBJ whole genome shotgun (WGS) entry which is preliminary data.</text>
</comment>
<keyword evidence="3" id="KW-1185">Reference proteome</keyword>
<name>A0ABP4HMC5_9ACTN</name>